<name>A0A4Y2GZ17_ARAVE</name>
<organism evidence="2 3">
    <name type="scientific">Araneus ventricosus</name>
    <name type="common">Orbweaver spider</name>
    <name type="synonym">Epeira ventricosa</name>
    <dbReference type="NCBI Taxonomy" id="182803"/>
    <lineage>
        <taxon>Eukaryota</taxon>
        <taxon>Metazoa</taxon>
        <taxon>Ecdysozoa</taxon>
        <taxon>Arthropoda</taxon>
        <taxon>Chelicerata</taxon>
        <taxon>Arachnida</taxon>
        <taxon>Araneae</taxon>
        <taxon>Araneomorphae</taxon>
        <taxon>Entelegynae</taxon>
        <taxon>Araneoidea</taxon>
        <taxon>Araneidae</taxon>
        <taxon>Araneus</taxon>
    </lineage>
</organism>
<proteinExistence type="predicted"/>
<keyword evidence="1" id="KW-1133">Transmembrane helix</keyword>
<feature type="transmembrane region" description="Helical" evidence="1">
    <location>
        <begin position="14"/>
        <end position="39"/>
    </location>
</feature>
<dbReference type="AlphaFoldDB" id="A0A4Y2GZ17"/>
<sequence>MATLHGETSWPRSVIILGMAGFSLAGRHSMGILALLNLLGSYIIGRHHPLQLQQMDSCVWRETIHSLFSGDSAQQTVAPSSDFFEGKTVCDDAIWNQWSGYSSESAP</sequence>
<keyword evidence="1" id="KW-0472">Membrane</keyword>
<dbReference type="Proteomes" id="UP000499080">
    <property type="component" value="Unassembled WGS sequence"/>
</dbReference>
<protein>
    <submittedName>
        <fullName evidence="2">Uncharacterized protein</fullName>
    </submittedName>
</protein>
<evidence type="ECO:0000256" key="1">
    <source>
        <dbReference type="SAM" id="Phobius"/>
    </source>
</evidence>
<accession>A0A4Y2GZ17</accession>
<keyword evidence="3" id="KW-1185">Reference proteome</keyword>
<comment type="caution">
    <text evidence="2">The sequence shown here is derived from an EMBL/GenBank/DDBJ whole genome shotgun (WGS) entry which is preliminary data.</text>
</comment>
<evidence type="ECO:0000313" key="2">
    <source>
        <dbReference type="EMBL" id="GBM58407.1"/>
    </source>
</evidence>
<evidence type="ECO:0000313" key="3">
    <source>
        <dbReference type="Proteomes" id="UP000499080"/>
    </source>
</evidence>
<gene>
    <name evidence="2" type="ORF">AVEN_63769_1</name>
</gene>
<reference evidence="2 3" key="1">
    <citation type="journal article" date="2019" name="Sci. Rep.">
        <title>Orb-weaving spider Araneus ventricosus genome elucidates the spidroin gene catalogue.</title>
        <authorList>
            <person name="Kono N."/>
            <person name="Nakamura H."/>
            <person name="Ohtoshi R."/>
            <person name="Moran D.A.P."/>
            <person name="Shinohara A."/>
            <person name="Yoshida Y."/>
            <person name="Fujiwara M."/>
            <person name="Mori M."/>
            <person name="Tomita M."/>
            <person name="Arakawa K."/>
        </authorList>
    </citation>
    <scope>NUCLEOTIDE SEQUENCE [LARGE SCALE GENOMIC DNA]</scope>
</reference>
<dbReference type="EMBL" id="BGPR01001633">
    <property type="protein sequence ID" value="GBM58407.1"/>
    <property type="molecule type" value="Genomic_DNA"/>
</dbReference>
<keyword evidence="1" id="KW-0812">Transmembrane</keyword>